<dbReference type="AlphaFoldDB" id="A0AA88I7V2"/>
<evidence type="ECO:0000313" key="11">
    <source>
        <dbReference type="EMBL" id="KAK2719941.1"/>
    </source>
</evidence>
<keyword evidence="9" id="KW-0472">Membrane</keyword>
<reference evidence="11" key="1">
    <citation type="submission" date="2023-07" db="EMBL/GenBank/DDBJ databases">
        <title>Chromosome-level genome assembly of Artemia franciscana.</title>
        <authorList>
            <person name="Jo E."/>
        </authorList>
    </citation>
    <scope>NUCLEOTIDE SEQUENCE</scope>
    <source>
        <tissue evidence="11">Whole body</tissue>
    </source>
</reference>
<proteinExistence type="inferred from homology"/>
<evidence type="ECO:0000256" key="5">
    <source>
        <dbReference type="ARBA" id="ARBA00022692"/>
    </source>
</evidence>
<gene>
    <name evidence="11" type="ORF">QYM36_005418</name>
</gene>
<name>A0AA88I7V2_ARTSF</name>
<dbReference type="Pfam" id="PF01762">
    <property type="entry name" value="Galactosyl_T"/>
    <property type="match status" value="1"/>
</dbReference>
<protein>
    <submittedName>
        <fullName evidence="11">Uncharacterized protein</fullName>
    </submittedName>
</protein>
<dbReference type="GO" id="GO:0016758">
    <property type="term" value="F:hexosyltransferase activity"/>
    <property type="evidence" value="ECO:0007669"/>
    <property type="project" value="InterPro"/>
</dbReference>
<evidence type="ECO:0000256" key="7">
    <source>
        <dbReference type="ARBA" id="ARBA00022989"/>
    </source>
</evidence>
<dbReference type="PANTHER" id="PTHR11214">
    <property type="entry name" value="BETA-1,3-N-ACETYLGLUCOSAMINYLTRANSFERASE"/>
    <property type="match status" value="1"/>
</dbReference>
<evidence type="ECO:0000256" key="2">
    <source>
        <dbReference type="ARBA" id="ARBA00008661"/>
    </source>
</evidence>
<evidence type="ECO:0000256" key="8">
    <source>
        <dbReference type="ARBA" id="ARBA00023034"/>
    </source>
</evidence>
<dbReference type="InterPro" id="IPR002659">
    <property type="entry name" value="Glyco_trans_31"/>
</dbReference>
<sequence>MPEKTYFFCAIFISATVISKKGVLTERTLNLVDSTESLVVFDSDVTFPDSTIPPEELAVELRTEESDRSDEVTTLGNLEFSSGIIDGLTSFPTEKFLSDDELIKAASYEIDSKETLESDDYGKSGYEKKSQRGMEARRIDSNSQEQRLIRPSIKVQNRKYQTIKVTSSEEEEDSEILASDSISTNMRVAGISKDSLENNIEKTPSVIAPIVHEKILQYKAKPMKKHDSRYEKIKIPYSKPIKITMTEEVDENIDFVPLPYPQNMNMRIIGVPKEETISETPDLQVSETTHTKSHLTSLVLSNINNAFISSTEKPEGISTIDHLSTAGIPFSKEESSNEAIISIDYDNDKFPSSVVEDDILEGSGDNEEGNILPQLNFIESEKLNSDLNAGANMTTESSITGQKITGLYARLIPTRQSTSNSSFTTTPKTTRMTFRRPIFSRRPYPKSTLKVISTTQRISSESSSRFRRPIKRFSNSPLTRTGTLNRRTSILNLSSSSQNLNDILPLESFWDEDSIQKWKNIPQVYTDYGKQELNLSVLKDTKRLRHSVGDILQDFSNISYPINKERICRVRKVQIIFIIFSRAGNFHQRNMIRKTWLNQVNVNEADEIKHIFLLPQDNNLLERVTHEQKEFNDIVYANVHNADLAIAFLKWVADYCPRSQFVMKLDDDVYVNLEKLLNTMKRITEFNGIYGIRATHLVTERGDEGLSMQSWPWKTLPPYLDSSILLMGGEIVPKLYGAAQSLPKLNHEGIYLTSLCTQSAGVKRYLLKRFFGEKRDFNLTNCASEYLDAFRVTEPSRFEMVTAEIKRLKSEDQKCFGSIDCVESVHGICLGLHEVI</sequence>
<dbReference type="Gene3D" id="3.90.550.50">
    <property type="match status" value="1"/>
</dbReference>
<feature type="region of interest" description="Disordered" evidence="10">
    <location>
        <begin position="116"/>
        <end position="144"/>
    </location>
</feature>
<keyword evidence="3" id="KW-0328">Glycosyltransferase</keyword>
<comment type="caution">
    <text evidence="11">The sequence shown here is derived from an EMBL/GenBank/DDBJ whole genome shotgun (WGS) entry which is preliminary data.</text>
</comment>
<organism evidence="11 12">
    <name type="scientific">Artemia franciscana</name>
    <name type="common">Brine shrimp</name>
    <name type="synonym">Artemia sanfranciscana</name>
    <dbReference type="NCBI Taxonomy" id="6661"/>
    <lineage>
        <taxon>Eukaryota</taxon>
        <taxon>Metazoa</taxon>
        <taxon>Ecdysozoa</taxon>
        <taxon>Arthropoda</taxon>
        <taxon>Crustacea</taxon>
        <taxon>Branchiopoda</taxon>
        <taxon>Anostraca</taxon>
        <taxon>Artemiidae</taxon>
        <taxon>Artemia</taxon>
    </lineage>
</organism>
<evidence type="ECO:0000256" key="9">
    <source>
        <dbReference type="ARBA" id="ARBA00023136"/>
    </source>
</evidence>
<keyword evidence="12" id="KW-1185">Reference proteome</keyword>
<feature type="compositionally biased region" description="Basic and acidic residues" evidence="10">
    <location>
        <begin position="116"/>
        <end position="140"/>
    </location>
</feature>
<comment type="similarity">
    <text evidence="2">Belongs to the glycosyltransferase 31 family.</text>
</comment>
<dbReference type="GO" id="GO:0000139">
    <property type="term" value="C:Golgi membrane"/>
    <property type="evidence" value="ECO:0007669"/>
    <property type="project" value="UniProtKB-SubCell"/>
</dbReference>
<dbReference type="PANTHER" id="PTHR11214:SF334">
    <property type="entry name" value="HEXOSYLTRANSFERASE"/>
    <property type="match status" value="1"/>
</dbReference>
<evidence type="ECO:0000256" key="3">
    <source>
        <dbReference type="ARBA" id="ARBA00022676"/>
    </source>
</evidence>
<keyword evidence="8" id="KW-0333">Golgi apparatus</keyword>
<evidence type="ECO:0000256" key="10">
    <source>
        <dbReference type="SAM" id="MobiDB-lite"/>
    </source>
</evidence>
<accession>A0AA88I7V2</accession>
<evidence type="ECO:0000313" key="12">
    <source>
        <dbReference type="Proteomes" id="UP001187531"/>
    </source>
</evidence>
<dbReference type="Proteomes" id="UP001187531">
    <property type="component" value="Unassembled WGS sequence"/>
</dbReference>
<evidence type="ECO:0000256" key="6">
    <source>
        <dbReference type="ARBA" id="ARBA00022968"/>
    </source>
</evidence>
<dbReference type="EMBL" id="JAVRJZ010000008">
    <property type="protein sequence ID" value="KAK2719941.1"/>
    <property type="molecule type" value="Genomic_DNA"/>
</dbReference>
<evidence type="ECO:0000256" key="1">
    <source>
        <dbReference type="ARBA" id="ARBA00004323"/>
    </source>
</evidence>
<keyword evidence="5" id="KW-0812">Transmembrane</keyword>
<comment type="subcellular location">
    <subcellularLocation>
        <location evidence="1">Golgi apparatus membrane</location>
        <topology evidence="1">Single-pass type II membrane protein</topology>
    </subcellularLocation>
</comment>
<keyword evidence="6" id="KW-0735">Signal-anchor</keyword>
<keyword evidence="4" id="KW-0808">Transferase</keyword>
<keyword evidence="7" id="KW-1133">Transmembrane helix</keyword>
<dbReference type="GO" id="GO:0006493">
    <property type="term" value="P:protein O-linked glycosylation"/>
    <property type="evidence" value="ECO:0007669"/>
    <property type="project" value="TreeGrafter"/>
</dbReference>
<evidence type="ECO:0000256" key="4">
    <source>
        <dbReference type="ARBA" id="ARBA00022679"/>
    </source>
</evidence>